<keyword evidence="3 11" id="KW-0812">Transmembrane</keyword>
<dbReference type="GO" id="GO:0016020">
    <property type="term" value="C:membrane"/>
    <property type="evidence" value="ECO:0007669"/>
    <property type="project" value="UniProtKB-SubCell"/>
</dbReference>
<dbReference type="InterPro" id="IPR000719">
    <property type="entry name" value="Prot_kinase_dom"/>
</dbReference>
<dbReference type="InterPro" id="IPR032675">
    <property type="entry name" value="LRR_dom_sf"/>
</dbReference>
<reference evidence="14 15" key="1">
    <citation type="journal article" date="2018" name="PLoS Genet.">
        <title>Population sequencing reveals clonal diversity and ancestral inbreeding in the grapevine cultivar Chardonnay.</title>
        <authorList>
            <person name="Roach M.J."/>
            <person name="Johnson D.L."/>
            <person name="Bohlmann J."/>
            <person name="van Vuuren H.J."/>
            <person name="Jones S.J."/>
            <person name="Pretorius I.S."/>
            <person name="Schmidt S.A."/>
            <person name="Borneman A.R."/>
        </authorList>
    </citation>
    <scope>NUCLEOTIDE SEQUENCE [LARGE SCALE GENOMIC DNA]</scope>
    <source>
        <strain evidence="15">cv. Chardonnay</strain>
        <tissue evidence="14">Leaf</tissue>
    </source>
</reference>
<dbReference type="PROSITE" id="PS00107">
    <property type="entry name" value="PROTEIN_KINASE_ATP"/>
    <property type="match status" value="1"/>
</dbReference>
<dbReference type="EMBL" id="QGNW01000012">
    <property type="protein sequence ID" value="RVX18008.1"/>
    <property type="molecule type" value="Genomic_DNA"/>
</dbReference>
<dbReference type="FunFam" id="3.80.10.10:FF:000234">
    <property type="entry name" value="Probable inactive receptor kinase RLK902"/>
    <property type="match status" value="1"/>
</dbReference>
<keyword evidence="4 12" id="KW-0732">Signal</keyword>
<keyword evidence="14" id="KW-0808">Transferase</keyword>
<feature type="chain" id="PRO_5019398639" evidence="12">
    <location>
        <begin position="25"/>
        <end position="397"/>
    </location>
</feature>
<dbReference type="InterPro" id="IPR013210">
    <property type="entry name" value="LRR_N_plant-typ"/>
</dbReference>
<protein>
    <submittedName>
        <fullName evidence="14">Putative inactive receptor kinase</fullName>
    </submittedName>
</protein>
<keyword evidence="14" id="KW-0418">Kinase</keyword>
<keyword evidence="2" id="KW-0433">Leucine-rich repeat</keyword>
<dbReference type="Gene3D" id="3.80.10.10">
    <property type="entry name" value="Ribonuclease Inhibitor"/>
    <property type="match status" value="1"/>
</dbReference>
<comment type="subcellular location">
    <subcellularLocation>
        <location evidence="1">Membrane</location>
    </subcellularLocation>
</comment>
<feature type="domain" description="Protein kinase" evidence="13">
    <location>
        <begin position="327"/>
        <end position="397"/>
    </location>
</feature>
<dbReference type="Gene3D" id="3.30.200.20">
    <property type="entry name" value="Phosphorylase Kinase, domain 1"/>
    <property type="match status" value="1"/>
</dbReference>
<keyword evidence="7 10" id="KW-0067">ATP-binding</keyword>
<keyword evidence="9 11" id="KW-0472">Membrane</keyword>
<evidence type="ECO:0000256" key="6">
    <source>
        <dbReference type="ARBA" id="ARBA00022741"/>
    </source>
</evidence>
<dbReference type="InterPro" id="IPR017441">
    <property type="entry name" value="Protein_kinase_ATP_BS"/>
</dbReference>
<dbReference type="PANTHER" id="PTHR48010:SF76">
    <property type="entry name" value="INACTIVE RECEPTOR KINASE RLK902-RELATED"/>
    <property type="match status" value="1"/>
</dbReference>
<keyword evidence="6 10" id="KW-0547">Nucleotide-binding</keyword>
<keyword evidence="8 11" id="KW-1133">Transmembrane helix</keyword>
<dbReference type="SUPFAM" id="SSF52058">
    <property type="entry name" value="L domain-like"/>
    <property type="match status" value="1"/>
</dbReference>
<organism evidence="14 15">
    <name type="scientific">Vitis vinifera</name>
    <name type="common">Grape</name>
    <dbReference type="NCBI Taxonomy" id="29760"/>
    <lineage>
        <taxon>Eukaryota</taxon>
        <taxon>Viridiplantae</taxon>
        <taxon>Streptophyta</taxon>
        <taxon>Embryophyta</taxon>
        <taxon>Tracheophyta</taxon>
        <taxon>Spermatophyta</taxon>
        <taxon>Magnoliopsida</taxon>
        <taxon>eudicotyledons</taxon>
        <taxon>Gunneridae</taxon>
        <taxon>Pentapetalae</taxon>
        <taxon>rosids</taxon>
        <taxon>Vitales</taxon>
        <taxon>Vitaceae</taxon>
        <taxon>Viteae</taxon>
        <taxon>Vitis</taxon>
    </lineage>
</organism>
<dbReference type="GO" id="GO:0004672">
    <property type="term" value="F:protein kinase activity"/>
    <property type="evidence" value="ECO:0007669"/>
    <property type="project" value="InterPro"/>
</dbReference>
<dbReference type="PROSITE" id="PS50011">
    <property type="entry name" value="PROTEIN_KINASE_DOM"/>
    <property type="match status" value="1"/>
</dbReference>
<evidence type="ECO:0000256" key="4">
    <source>
        <dbReference type="ARBA" id="ARBA00022729"/>
    </source>
</evidence>
<evidence type="ECO:0000256" key="3">
    <source>
        <dbReference type="ARBA" id="ARBA00022692"/>
    </source>
</evidence>
<evidence type="ECO:0000256" key="12">
    <source>
        <dbReference type="SAM" id="SignalP"/>
    </source>
</evidence>
<feature type="binding site" evidence="10">
    <location>
        <position position="355"/>
    </location>
    <ligand>
        <name>ATP</name>
        <dbReference type="ChEBI" id="CHEBI:30616"/>
    </ligand>
</feature>
<feature type="transmembrane region" description="Helical" evidence="11">
    <location>
        <begin position="221"/>
        <end position="243"/>
    </location>
</feature>
<name>A0A438K9X3_VITVI</name>
<dbReference type="InterPro" id="IPR001611">
    <property type="entry name" value="Leu-rich_rpt"/>
</dbReference>
<evidence type="ECO:0000256" key="7">
    <source>
        <dbReference type="ARBA" id="ARBA00022840"/>
    </source>
</evidence>
<dbReference type="Proteomes" id="UP000288805">
    <property type="component" value="Unassembled WGS sequence"/>
</dbReference>
<dbReference type="GO" id="GO:0005524">
    <property type="term" value="F:ATP binding"/>
    <property type="evidence" value="ECO:0007669"/>
    <property type="project" value="UniProtKB-UniRule"/>
</dbReference>
<gene>
    <name evidence="14" type="primary">RKL1_3</name>
    <name evidence="14" type="ORF">CK203_004176</name>
</gene>
<sequence length="397" mass="41846">MEHRRLVLLVVFLVIVEMLPAGKSDLAADRTALLGLRKVVSGRTLLWNVSQDSPCLWAGVKCEKNRVVGLRLPGCSLTGKIPAGIIGNLTELRVLSLRMNALEGPLPSDLGSCADLRNLYLFGNAFSGEIPASLFGLTKIVRLNLAANNLSGEISTDFNKLTRLKTLYLQENILSSGGSAFNAGIGILGNSMCGTPLKSCSGGNDIIVPKNDKKHKLSGGAIAGIVIGSVVGFVLILIILFVLCGKKRGKKTSAVDVAAVKHSEVEIQGEKPIGEVENGNGYSVAAAAAAAMTGNGNAKGDMSNGGAKRLVFFGNAARVFDLEDLLRASAEVLGKGTFGTAYKAILEMGTVVAVKRLKDVTISENEFREKIEGVGAMDHEHLVPFGLTIIAGMRSFL</sequence>
<dbReference type="SUPFAM" id="SSF56112">
    <property type="entry name" value="Protein kinase-like (PK-like)"/>
    <property type="match status" value="1"/>
</dbReference>
<evidence type="ECO:0000256" key="9">
    <source>
        <dbReference type="ARBA" id="ARBA00023136"/>
    </source>
</evidence>
<proteinExistence type="predicted"/>
<evidence type="ECO:0000259" key="13">
    <source>
        <dbReference type="PROSITE" id="PS50011"/>
    </source>
</evidence>
<dbReference type="Pfam" id="PF00560">
    <property type="entry name" value="LRR_1"/>
    <property type="match status" value="2"/>
</dbReference>
<evidence type="ECO:0000256" key="5">
    <source>
        <dbReference type="ARBA" id="ARBA00022737"/>
    </source>
</evidence>
<comment type="caution">
    <text evidence="14">The sequence shown here is derived from an EMBL/GenBank/DDBJ whole genome shotgun (WGS) entry which is preliminary data.</text>
</comment>
<dbReference type="AlphaFoldDB" id="A0A438K9X3"/>
<evidence type="ECO:0000256" key="11">
    <source>
        <dbReference type="SAM" id="Phobius"/>
    </source>
</evidence>
<accession>A0A438K9X3</accession>
<evidence type="ECO:0000256" key="2">
    <source>
        <dbReference type="ARBA" id="ARBA00022614"/>
    </source>
</evidence>
<evidence type="ECO:0000256" key="8">
    <source>
        <dbReference type="ARBA" id="ARBA00022989"/>
    </source>
</evidence>
<evidence type="ECO:0000313" key="15">
    <source>
        <dbReference type="Proteomes" id="UP000288805"/>
    </source>
</evidence>
<dbReference type="Pfam" id="PF08263">
    <property type="entry name" value="LRRNT_2"/>
    <property type="match status" value="1"/>
</dbReference>
<keyword evidence="14" id="KW-0675">Receptor</keyword>
<dbReference type="PANTHER" id="PTHR48010">
    <property type="entry name" value="OS05G0588300 PROTEIN"/>
    <property type="match status" value="1"/>
</dbReference>
<evidence type="ECO:0000313" key="14">
    <source>
        <dbReference type="EMBL" id="RVX18008.1"/>
    </source>
</evidence>
<feature type="signal peptide" evidence="12">
    <location>
        <begin position="1"/>
        <end position="24"/>
    </location>
</feature>
<evidence type="ECO:0000256" key="10">
    <source>
        <dbReference type="PROSITE-ProRule" id="PRU10141"/>
    </source>
</evidence>
<keyword evidence="5" id="KW-0677">Repeat</keyword>
<dbReference type="InterPro" id="IPR050994">
    <property type="entry name" value="At_inactive_RLKs"/>
</dbReference>
<dbReference type="InterPro" id="IPR011009">
    <property type="entry name" value="Kinase-like_dom_sf"/>
</dbReference>
<evidence type="ECO:0000256" key="1">
    <source>
        <dbReference type="ARBA" id="ARBA00004370"/>
    </source>
</evidence>